<evidence type="ECO:0000313" key="3">
    <source>
        <dbReference type="Proteomes" id="UP000652761"/>
    </source>
</evidence>
<evidence type="ECO:0000313" key="2">
    <source>
        <dbReference type="EMBL" id="MQL68878.1"/>
    </source>
</evidence>
<feature type="compositionally biased region" description="Gly residues" evidence="1">
    <location>
        <begin position="87"/>
        <end position="96"/>
    </location>
</feature>
<feature type="region of interest" description="Disordered" evidence="1">
    <location>
        <begin position="1"/>
        <end position="122"/>
    </location>
</feature>
<keyword evidence="3" id="KW-1185">Reference proteome</keyword>
<dbReference type="EMBL" id="NMUH01000024">
    <property type="protein sequence ID" value="MQL68878.1"/>
    <property type="molecule type" value="Genomic_DNA"/>
</dbReference>
<evidence type="ECO:0000256" key="1">
    <source>
        <dbReference type="SAM" id="MobiDB-lite"/>
    </source>
</evidence>
<protein>
    <submittedName>
        <fullName evidence="2">Uncharacterized protein</fullName>
    </submittedName>
</protein>
<reference evidence="2" key="1">
    <citation type="submission" date="2017-07" db="EMBL/GenBank/DDBJ databases">
        <title>Taro Niue Genome Assembly and Annotation.</title>
        <authorList>
            <person name="Atibalentja N."/>
            <person name="Keating K."/>
            <person name="Fields C.J."/>
        </authorList>
    </citation>
    <scope>NUCLEOTIDE SEQUENCE</scope>
    <source>
        <strain evidence="2">Niue_2</strain>
        <tissue evidence="2">Leaf</tissue>
    </source>
</reference>
<organism evidence="2 3">
    <name type="scientific">Colocasia esculenta</name>
    <name type="common">Wild taro</name>
    <name type="synonym">Arum esculentum</name>
    <dbReference type="NCBI Taxonomy" id="4460"/>
    <lineage>
        <taxon>Eukaryota</taxon>
        <taxon>Viridiplantae</taxon>
        <taxon>Streptophyta</taxon>
        <taxon>Embryophyta</taxon>
        <taxon>Tracheophyta</taxon>
        <taxon>Spermatophyta</taxon>
        <taxon>Magnoliopsida</taxon>
        <taxon>Liliopsida</taxon>
        <taxon>Araceae</taxon>
        <taxon>Aroideae</taxon>
        <taxon>Colocasieae</taxon>
        <taxon>Colocasia</taxon>
    </lineage>
</organism>
<accession>A0A843TA70</accession>
<feature type="compositionally biased region" description="Basic and acidic residues" evidence="1">
    <location>
        <begin position="11"/>
        <end position="28"/>
    </location>
</feature>
<comment type="caution">
    <text evidence="2">The sequence shown here is derived from an EMBL/GenBank/DDBJ whole genome shotgun (WGS) entry which is preliminary data.</text>
</comment>
<proteinExistence type="predicted"/>
<name>A0A843TA70_COLES</name>
<dbReference type="AlphaFoldDB" id="A0A843TA70"/>
<dbReference type="Proteomes" id="UP000652761">
    <property type="component" value="Unassembled WGS sequence"/>
</dbReference>
<sequence>MGSYDPYVRGRGMDHRPTCRRPGGDRGHLHQLPGAGREVARAGGEGGEVFPGTAHSAIGEPWGGKCTPPDRRGSGRLYGPSNRGCQSGVGGGGGRCSGPRSEVVPDPRDREADSGDQRGPSWLSVPVFAEGPIQRRQLCVGCGPPGPPLRQPGHLHQGDRCHRVLPTPTGVGVLPPPLLGTRSSEATRRCAPSTALAVLPRRAVPAATGDADPRCLRHHPFWTCIVDSLCRGECRRPAVGGEGPSLLR</sequence>
<gene>
    <name evidence="2" type="ORF">Taro_001180</name>
</gene>
<feature type="compositionally biased region" description="Basic and acidic residues" evidence="1">
    <location>
        <begin position="103"/>
        <end position="116"/>
    </location>
</feature>